<dbReference type="EMBL" id="HACG01026245">
    <property type="protein sequence ID" value="CEK73110.1"/>
    <property type="molecule type" value="Transcribed_RNA"/>
</dbReference>
<sequence length="65" mass="7642">MLWKIQNGRIRYEWMFIEFSNLQRLTCIYCLGHAGVCGNERVNMLTSIVGEFMMDKKDVIRPLGD</sequence>
<reference evidence="1" key="1">
    <citation type="submission" date="2014-12" db="EMBL/GenBank/DDBJ databases">
        <title>Insight into the proteome of Arion vulgaris.</title>
        <authorList>
            <person name="Aradska J."/>
            <person name="Bulat T."/>
            <person name="Smidak R."/>
            <person name="Sarate P."/>
            <person name="Gangsoo J."/>
            <person name="Sialana F."/>
            <person name="Bilban M."/>
            <person name="Lubec G."/>
        </authorList>
    </citation>
    <scope>NUCLEOTIDE SEQUENCE</scope>
    <source>
        <tissue evidence="1">Skin</tissue>
    </source>
</reference>
<protein>
    <recommendedName>
        <fullName evidence="2">RNase H type-1 domain-containing protein</fullName>
    </recommendedName>
</protein>
<gene>
    <name evidence="1" type="primary">ORF85352</name>
</gene>
<accession>A0A0B6ZZE0</accession>
<name>A0A0B6ZZE0_9EUPU</name>
<proteinExistence type="predicted"/>
<feature type="non-terminal residue" evidence="1">
    <location>
        <position position="65"/>
    </location>
</feature>
<dbReference type="AlphaFoldDB" id="A0A0B6ZZE0"/>
<organism evidence="1">
    <name type="scientific">Arion vulgaris</name>
    <dbReference type="NCBI Taxonomy" id="1028688"/>
    <lineage>
        <taxon>Eukaryota</taxon>
        <taxon>Metazoa</taxon>
        <taxon>Spiralia</taxon>
        <taxon>Lophotrochozoa</taxon>
        <taxon>Mollusca</taxon>
        <taxon>Gastropoda</taxon>
        <taxon>Heterobranchia</taxon>
        <taxon>Euthyneura</taxon>
        <taxon>Panpulmonata</taxon>
        <taxon>Eupulmonata</taxon>
        <taxon>Stylommatophora</taxon>
        <taxon>Helicina</taxon>
        <taxon>Arionoidea</taxon>
        <taxon>Arionidae</taxon>
        <taxon>Arion</taxon>
    </lineage>
</organism>
<evidence type="ECO:0000313" key="1">
    <source>
        <dbReference type="EMBL" id="CEK73110.1"/>
    </source>
</evidence>
<evidence type="ECO:0008006" key="2">
    <source>
        <dbReference type="Google" id="ProtNLM"/>
    </source>
</evidence>